<evidence type="ECO:0000256" key="1">
    <source>
        <dbReference type="SAM" id="MobiDB-lite"/>
    </source>
</evidence>
<comment type="caution">
    <text evidence="2">The sequence shown here is derived from an EMBL/GenBank/DDBJ whole genome shotgun (WGS) entry which is preliminary data.</text>
</comment>
<dbReference type="AlphaFoldDB" id="A0AAN6XSS1"/>
<feature type="region of interest" description="Disordered" evidence="1">
    <location>
        <begin position="106"/>
        <end position="185"/>
    </location>
</feature>
<dbReference type="Proteomes" id="UP001301769">
    <property type="component" value="Unassembled WGS sequence"/>
</dbReference>
<name>A0AAN6XSS1_9PEZI</name>
<keyword evidence="3" id="KW-1185">Reference proteome</keyword>
<sequence length="185" mass="20733">MEPEVTWGRCTKPADGLFDAMVRIARQIAAEGEYDKVEIRSTPKDHAGGKAAAPHFKVLLIGTHNGRPVHHPHHLRIVHRNDRGEEWRYQMNSRSERYNYETFCAKKGPPGNCPRNRRLRREAAAAASEEKAADSSDMNDSSVASESSSEDGQSFPDGWYADPGASESGASLRWFENGQWTSYTR</sequence>
<gene>
    <name evidence="2" type="ORF">QBC37DRAFT_407262</name>
</gene>
<organism evidence="2 3">
    <name type="scientific">Rhypophila decipiens</name>
    <dbReference type="NCBI Taxonomy" id="261697"/>
    <lineage>
        <taxon>Eukaryota</taxon>
        <taxon>Fungi</taxon>
        <taxon>Dikarya</taxon>
        <taxon>Ascomycota</taxon>
        <taxon>Pezizomycotina</taxon>
        <taxon>Sordariomycetes</taxon>
        <taxon>Sordariomycetidae</taxon>
        <taxon>Sordariales</taxon>
        <taxon>Naviculisporaceae</taxon>
        <taxon>Rhypophila</taxon>
    </lineage>
</organism>
<evidence type="ECO:0000313" key="3">
    <source>
        <dbReference type="Proteomes" id="UP001301769"/>
    </source>
</evidence>
<evidence type="ECO:0000313" key="2">
    <source>
        <dbReference type="EMBL" id="KAK4206268.1"/>
    </source>
</evidence>
<protein>
    <submittedName>
        <fullName evidence="2">Uncharacterized protein</fullName>
    </submittedName>
</protein>
<dbReference type="EMBL" id="MU858454">
    <property type="protein sequence ID" value="KAK4206268.1"/>
    <property type="molecule type" value="Genomic_DNA"/>
</dbReference>
<feature type="compositionally biased region" description="Low complexity" evidence="1">
    <location>
        <begin position="135"/>
        <end position="154"/>
    </location>
</feature>
<proteinExistence type="predicted"/>
<reference evidence="2" key="1">
    <citation type="journal article" date="2023" name="Mol. Phylogenet. Evol.">
        <title>Genome-scale phylogeny and comparative genomics of the fungal order Sordariales.</title>
        <authorList>
            <person name="Hensen N."/>
            <person name="Bonometti L."/>
            <person name="Westerberg I."/>
            <person name="Brannstrom I.O."/>
            <person name="Guillou S."/>
            <person name="Cros-Aarteil S."/>
            <person name="Calhoun S."/>
            <person name="Haridas S."/>
            <person name="Kuo A."/>
            <person name="Mondo S."/>
            <person name="Pangilinan J."/>
            <person name="Riley R."/>
            <person name="LaButti K."/>
            <person name="Andreopoulos B."/>
            <person name="Lipzen A."/>
            <person name="Chen C."/>
            <person name="Yan M."/>
            <person name="Daum C."/>
            <person name="Ng V."/>
            <person name="Clum A."/>
            <person name="Steindorff A."/>
            <person name="Ohm R.A."/>
            <person name="Martin F."/>
            <person name="Silar P."/>
            <person name="Natvig D.O."/>
            <person name="Lalanne C."/>
            <person name="Gautier V."/>
            <person name="Ament-Velasquez S.L."/>
            <person name="Kruys A."/>
            <person name="Hutchinson M.I."/>
            <person name="Powell A.J."/>
            <person name="Barry K."/>
            <person name="Miller A.N."/>
            <person name="Grigoriev I.V."/>
            <person name="Debuchy R."/>
            <person name="Gladieux P."/>
            <person name="Hiltunen Thoren M."/>
            <person name="Johannesson H."/>
        </authorList>
    </citation>
    <scope>NUCLEOTIDE SEQUENCE</scope>
    <source>
        <strain evidence="2">PSN293</strain>
    </source>
</reference>
<accession>A0AAN6XSS1</accession>
<reference evidence="2" key="2">
    <citation type="submission" date="2023-05" db="EMBL/GenBank/DDBJ databases">
        <authorList>
            <consortium name="Lawrence Berkeley National Laboratory"/>
            <person name="Steindorff A."/>
            <person name="Hensen N."/>
            <person name="Bonometti L."/>
            <person name="Westerberg I."/>
            <person name="Brannstrom I.O."/>
            <person name="Guillou S."/>
            <person name="Cros-Aarteil S."/>
            <person name="Calhoun S."/>
            <person name="Haridas S."/>
            <person name="Kuo A."/>
            <person name="Mondo S."/>
            <person name="Pangilinan J."/>
            <person name="Riley R."/>
            <person name="Labutti K."/>
            <person name="Andreopoulos B."/>
            <person name="Lipzen A."/>
            <person name="Chen C."/>
            <person name="Yanf M."/>
            <person name="Daum C."/>
            <person name="Ng V."/>
            <person name="Clum A."/>
            <person name="Ohm R."/>
            <person name="Martin F."/>
            <person name="Silar P."/>
            <person name="Natvig D."/>
            <person name="Lalanne C."/>
            <person name="Gautier V."/>
            <person name="Ament-Velasquez S.L."/>
            <person name="Kruys A."/>
            <person name="Hutchinson M.I."/>
            <person name="Powell A.J."/>
            <person name="Barry K."/>
            <person name="Miller A.N."/>
            <person name="Grigoriev I.V."/>
            <person name="Debuchy R."/>
            <person name="Gladieux P."/>
            <person name="Thoren M.H."/>
            <person name="Johannesson H."/>
        </authorList>
    </citation>
    <scope>NUCLEOTIDE SEQUENCE</scope>
    <source>
        <strain evidence="2">PSN293</strain>
    </source>
</reference>